<dbReference type="PaxDb" id="6945-B7Q703"/>
<dbReference type="VEuPathDB" id="VectorBase:ISCW011659"/>
<feature type="compositionally biased region" description="Basic and acidic residues" evidence="1">
    <location>
        <begin position="57"/>
        <end position="67"/>
    </location>
</feature>
<reference evidence="3" key="2">
    <citation type="submission" date="2020-05" db="UniProtKB">
        <authorList>
            <consortium name="EnsemblMetazoa"/>
        </authorList>
    </citation>
    <scope>IDENTIFICATION</scope>
    <source>
        <strain evidence="3">wikel</strain>
    </source>
</reference>
<feature type="region of interest" description="Disordered" evidence="1">
    <location>
        <begin position="178"/>
        <end position="280"/>
    </location>
</feature>
<name>B7Q703_IXOSC</name>
<dbReference type="GO" id="GO:0004252">
    <property type="term" value="F:serine-type endopeptidase activity"/>
    <property type="evidence" value="ECO:0007669"/>
    <property type="project" value="UniProtKB-EC"/>
</dbReference>
<feature type="compositionally biased region" description="Basic and acidic residues" evidence="1">
    <location>
        <begin position="258"/>
        <end position="270"/>
    </location>
</feature>
<dbReference type="EMBL" id="ABJB010402494">
    <property type="status" value="NOT_ANNOTATED_CDS"/>
    <property type="molecule type" value="Genomic_DNA"/>
</dbReference>
<evidence type="ECO:0000313" key="4">
    <source>
        <dbReference type="Proteomes" id="UP000001555"/>
    </source>
</evidence>
<dbReference type="EMBL" id="ABJB010612873">
    <property type="status" value="NOT_ANNOTATED_CDS"/>
    <property type="molecule type" value="Genomic_DNA"/>
</dbReference>
<dbReference type="AlphaFoldDB" id="B7Q703"/>
<dbReference type="EnsemblMetazoa" id="ISCW011659-RA">
    <property type="protein sequence ID" value="ISCW011659-PA"/>
    <property type="gene ID" value="ISCW011659"/>
</dbReference>
<keyword evidence="4" id="KW-1185">Reference proteome</keyword>
<dbReference type="InterPro" id="IPR050149">
    <property type="entry name" value="Collagen_superfamily"/>
</dbReference>
<accession>B7Q703</accession>
<dbReference type="Proteomes" id="UP000001555">
    <property type="component" value="Unassembled WGS sequence"/>
</dbReference>
<proteinExistence type="predicted"/>
<dbReference type="InterPro" id="IPR008160">
    <property type="entry name" value="Collagen"/>
</dbReference>
<feature type="region of interest" description="Disordered" evidence="1">
    <location>
        <begin position="112"/>
        <end position="149"/>
    </location>
</feature>
<keyword evidence="2" id="KW-0378">Hydrolase</keyword>
<protein>
    <submittedName>
        <fullName evidence="2 3">Collagen alpha chain, putative</fullName>
        <ecNumber evidence="2">3.4.21.68</ecNumber>
    </submittedName>
</protein>
<evidence type="ECO:0000313" key="3">
    <source>
        <dbReference type="EnsemblMetazoa" id="ISCW011659-PA"/>
    </source>
</evidence>
<gene>
    <name evidence="2" type="ORF">IscW_ISCW011659</name>
</gene>
<dbReference type="STRING" id="6945.B7Q703"/>
<keyword evidence="2" id="KW-0176">Collagen</keyword>
<dbReference type="GO" id="GO:0005581">
    <property type="term" value="C:collagen trimer"/>
    <property type="evidence" value="ECO:0007669"/>
    <property type="project" value="UniProtKB-KW"/>
</dbReference>
<feature type="region of interest" description="Disordered" evidence="1">
    <location>
        <begin position="1"/>
        <end position="23"/>
    </location>
</feature>
<feature type="region of interest" description="Disordered" evidence="1">
    <location>
        <begin position="43"/>
        <end position="67"/>
    </location>
</feature>
<dbReference type="EC" id="3.4.21.68" evidence="2"/>
<reference evidence="2 4" key="1">
    <citation type="submission" date="2008-03" db="EMBL/GenBank/DDBJ databases">
        <title>Annotation of Ixodes scapularis.</title>
        <authorList>
            <consortium name="Ixodes scapularis Genome Project Consortium"/>
            <person name="Caler E."/>
            <person name="Hannick L.I."/>
            <person name="Bidwell S."/>
            <person name="Joardar V."/>
            <person name="Thiagarajan M."/>
            <person name="Amedeo P."/>
            <person name="Galinsky K.J."/>
            <person name="Schobel S."/>
            <person name="Inman J."/>
            <person name="Hostetler J."/>
            <person name="Miller J."/>
            <person name="Hammond M."/>
            <person name="Megy K."/>
            <person name="Lawson D."/>
            <person name="Kodira C."/>
            <person name="Sutton G."/>
            <person name="Meyer J."/>
            <person name="Hill C.A."/>
            <person name="Birren B."/>
            <person name="Nene V."/>
            <person name="Collins F."/>
            <person name="Alarcon-Chaidez F."/>
            <person name="Wikel S."/>
            <person name="Strausberg R."/>
        </authorList>
    </citation>
    <scope>NUCLEOTIDE SEQUENCE [LARGE SCALE GENOMIC DNA]</scope>
    <source>
        <strain evidence="4">Wikel</strain>
        <strain evidence="2">Wikel colony</strain>
    </source>
</reference>
<feature type="compositionally biased region" description="Basic and acidic residues" evidence="1">
    <location>
        <begin position="1"/>
        <end position="19"/>
    </location>
</feature>
<feature type="compositionally biased region" description="Low complexity" evidence="1">
    <location>
        <begin position="211"/>
        <end position="244"/>
    </location>
</feature>
<dbReference type="EMBL" id="ABJB010180737">
    <property type="status" value="NOT_ANNOTATED_CDS"/>
    <property type="molecule type" value="Genomic_DNA"/>
</dbReference>
<dbReference type="PANTHER" id="PTHR24023:SF1082">
    <property type="entry name" value="COLLAGEN TRIPLE HELIX REPEAT"/>
    <property type="match status" value="1"/>
</dbReference>
<dbReference type="EMBL" id="DS871012">
    <property type="protein sequence ID" value="EEC14625.1"/>
    <property type="molecule type" value="Genomic_DNA"/>
</dbReference>
<evidence type="ECO:0000313" key="2">
    <source>
        <dbReference type="EMBL" id="EEC14625.1"/>
    </source>
</evidence>
<sequence>MESRVHLESLAKGAPKDPRGPGASWALLVRRVSLEKTAIKDLRGNEELRAVQGQSDPRARSDPKETRETWGWLDLSDVMDSLERGVFPVHQALLGHQEKTATRGILVCQGRKAPRAAKATSASTGNPDRQARPDPGVRKGKTDPRELLDSPELQVFRACLDLVARKATRETSARRVLRDLRVNREKPDRKVLRGPPGPKGEEGKPGLQGIPGVKGPPGLDGPKGLPGPSGSPGPAGLRGSPGPAGHQGPLGRAGAKGDIGEKGEKGERGETGLPGVPGPQ</sequence>
<dbReference type="VEuPathDB" id="VectorBase:ISCI011659"/>
<organism>
    <name type="scientific">Ixodes scapularis</name>
    <name type="common">Black-legged tick</name>
    <name type="synonym">Deer tick</name>
    <dbReference type="NCBI Taxonomy" id="6945"/>
    <lineage>
        <taxon>Eukaryota</taxon>
        <taxon>Metazoa</taxon>
        <taxon>Ecdysozoa</taxon>
        <taxon>Arthropoda</taxon>
        <taxon>Chelicerata</taxon>
        <taxon>Arachnida</taxon>
        <taxon>Acari</taxon>
        <taxon>Parasitiformes</taxon>
        <taxon>Ixodida</taxon>
        <taxon>Ixodoidea</taxon>
        <taxon>Ixodidae</taxon>
        <taxon>Ixodinae</taxon>
        <taxon>Ixodes</taxon>
    </lineage>
</organism>
<feature type="compositionally biased region" description="Basic and acidic residues" evidence="1">
    <location>
        <begin position="178"/>
        <end position="191"/>
    </location>
</feature>
<dbReference type="Pfam" id="PF01391">
    <property type="entry name" value="Collagen"/>
    <property type="match status" value="1"/>
</dbReference>
<dbReference type="PANTHER" id="PTHR24023">
    <property type="entry name" value="COLLAGEN ALPHA"/>
    <property type="match status" value="1"/>
</dbReference>
<dbReference type="EMBL" id="ABJB010537514">
    <property type="status" value="NOT_ANNOTATED_CDS"/>
    <property type="molecule type" value="Genomic_DNA"/>
</dbReference>
<feature type="non-terminal residue" evidence="2">
    <location>
        <position position="280"/>
    </location>
</feature>
<evidence type="ECO:0000256" key="1">
    <source>
        <dbReference type="SAM" id="MobiDB-lite"/>
    </source>
</evidence>
<feature type="compositionally biased region" description="Basic and acidic residues" evidence="1">
    <location>
        <begin position="129"/>
        <end position="148"/>
    </location>
</feature>
<dbReference type="HOGENOM" id="CLU_995953_0_0_1"/>